<feature type="signal peptide" evidence="3">
    <location>
        <begin position="1"/>
        <end position="30"/>
    </location>
</feature>
<dbReference type="CDD" id="cd01959">
    <property type="entry name" value="nsLTP2"/>
    <property type="match status" value="1"/>
</dbReference>
<dbReference type="PANTHER" id="PTHR33214">
    <property type="entry name" value="BIFUNCTIONAL INHIBITOR/LIPID-TRANSFER PROTEIN/SEED STORAGE 2S ALBUMIN SUPERFAMILY PROTEIN"/>
    <property type="match status" value="1"/>
</dbReference>
<evidence type="ECO:0000256" key="1">
    <source>
        <dbReference type="ARBA" id="ARBA00022448"/>
    </source>
</evidence>
<evidence type="ECO:0000259" key="4">
    <source>
        <dbReference type="Pfam" id="PF00234"/>
    </source>
</evidence>
<comment type="caution">
    <text evidence="5">The sequence shown here is derived from an EMBL/GenBank/DDBJ whole genome shotgun (WGS) entry which is preliminary data.</text>
</comment>
<dbReference type="Proteomes" id="UP000826271">
    <property type="component" value="Unassembled WGS sequence"/>
</dbReference>
<accession>A0AAV6WS99</accession>
<dbReference type="Pfam" id="PF00234">
    <property type="entry name" value="Tryp_alpha_amyl"/>
    <property type="match status" value="1"/>
</dbReference>
<sequence length="184" mass="20018">MKKGRAASVAAWFLVAMVVVLVAEVHETAAANCIPTELSPCLPAITGGSPPPPECCSKLREQQPCFCGYTKNPALRPYYESPNARKVAAICGVAFPTSIHIRSPSIHRFSNFDAITARIPNFNQEFDIPDFNLLVDKIEGDTVSKAIVPIISEIEHQSSHGTLHDNLSPPITTRFANVAFSPYL</sequence>
<reference evidence="5" key="1">
    <citation type="submission" date="2019-10" db="EMBL/GenBank/DDBJ databases">
        <authorList>
            <person name="Zhang R."/>
            <person name="Pan Y."/>
            <person name="Wang J."/>
            <person name="Ma R."/>
            <person name="Yu S."/>
        </authorList>
    </citation>
    <scope>NUCLEOTIDE SEQUENCE</scope>
    <source>
        <strain evidence="5">LA-IB0</strain>
        <tissue evidence="5">Leaf</tissue>
    </source>
</reference>
<organism evidence="5 6">
    <name type="scientific">Buddleja alternifolia</name>
    <dbReference type="NCBI Taxonomy" id="168488"/>
    <lineage>
        <taxon>Eukaryota</taxon>
        <taxon>Viridiplantae</taxon>
        <taxon>Streptophyta</taxon>
        <taxon>Embryophyta</taxon>
        <taxon>Tracheophyta</taxon>
        <taxon>Spermatophyta</taxon>
        <taxon>Magnoliopsida</taxon>
        <taxon>eudicotyledons</taxon>
        <taxon>Gunneridae</taxon>
        <taxon>Pentapetalae</taxon>
        <taxon>asterids</taxon>
        <taxon>lamiids</taxon>
        <taxon>Lamiales</taxon>
        <taxon>Scrophulariaceae</taxon>
        <taxon>Buddlejeae</taxon>
        <taxon>Buddleja</taxon>
    </lineage>
</organism>
<dbReference type="SUPFAM" id="SSF47699">
    <property type="entry name" value="Bifunctional inhibitor/lipid-transfer protein/seed storage 2S albumin"/>
    <property type="match status" value="1"/>
</dbReference>
<dbReference type="InterPro" id="IPR033872">
    <property type="entry name" value="nsLTP2"/>
</dbReference>
<evidence type="ECO:0000313" key="6">
    <source>
        <dbReference type="Proteomes" id="UP000826271"/>
    </source>
</evidence>
<dbReference type="GO" id="GO:0006869">
    <property type="term" value="P:lipid transport"/>
    <property type="evidence" value="ECO:0007669"/>
    <property type="project" value="InterPro"/>
</dbReference>
<keyword evidence="3" id="KW-0732">Signal</keyword>
<feature type="chain" id="PRO_5043731191" description="Bifunctional inhibitor/plant lipid transfer protein/seed storage helical domain-containing protein" evidence="3">
    <location>
        <begin position="31"/>
        <end position="184"/>
    </location>
</feature>
<gene>
    <name evidence="5" type="ORF">BUALT_Bualt14G0059500</name>
</gene>
<proteinExistence type="predicted"/>
<keyword evidence="2" id="KW-0446">Lipid-binding</keyword>
<evidence type="ECO:0000256" key="2">
    <source>
        <dbReference type="ARBA" id="ARBA00023121"/>
    </source>
</evidence>
<dbReference type="GO" id="GO:0008289">
    <property type="term" value="F:lipid binding"/>
    <property type="evidence" value="ECO:0007669"/>
    <property type="project" value="UniProtKB-KW"/>
</dbReference>
<evidence type="ECO:0000313" key="5">
    <source>
        <dbReference type="EMBL" id="KAG8369880.1"/>
    </source>
</evidence>
<dbReference type="Gene3D" id="1.10.110.10">
    <property type="entry name" value="Plant lipid-transfer and hydrophobic proteins"/>
    <property type="match status" value="1"/>
</dbReference>
<evidence type="ECO:0000256" key="3">
    <source>
        <dbReference type="SAM" id="SignalP"/>
    </source>
</evidence>
<dbReference type="AlphaFoldDB" id="A0AAV6WS99"/>
<protein>
    <recommendedName>
        <fullName evidence="4">Bifunctional inhibitor/plant lipid transfer protein/seed storage helical domain-containing protein</fullName>
    </recommendedName>
</protein>
<dbReference type="InterPro" id="IPR036312">
    <property type="entry name" value="Bifun_inhib/LTP/seed_sf"/>
</dbReference>
<dbReference type="InterPro" id="IPR016140">
    <property type="entry name" value="Bifunc_inhib/LTP/seed_store"/>
</dbReference>
<keyword evidence="1" id="KW-0813">Transport</keyword>
<name>A0AAV6WS99_9LAMI</name>
<dbReference type="PANTHER" id="PTHR33214:SF69">
    <property type="entry name" value="BIFUNCTIONAL INHIBITOR_LIPID-TRANSFER PROTEIN_SEED STORAGE 2S ALBUMIN SUPERFAMILY PROTEIN"/>
    <property type="match status" value="1"/>
</dbReference>
<feature type="domain" description="Bifunctional inhibitor/plant lipid transfer protein/seed storage helical" evidence="4">
    <location>
        <begin position="37"/>
        <end position="97"/>
    </location>
</feature>
<keyword evidence="6" id="KW-1185">Reference proteome</keyword>
<dbReference type="EMBL" id="WHWC01000014">
    <property type="protein sequence ID" value="KAG8369880.1"/>
    <property type="molecule type" value="Genomic_DNA"/>
</dbReference>